<evidence type="ECO:0000313" key="2">
    <source>
        <dbReference type="EMBL" id="VEL42628.1"/>
    </source>
</evidence>
<comment type="caution">
    <text evidence="2">The sequence shown here is derived from an EMBL/GenBank/DDBJ whole genome shotgun (WGS) entry which is preliminary data.</text>
</comment>
<dbReference type="AlphaFoldDB" id="A0A3S5B0V7"/>
<evidence type="ECO:0000259" key="1">
    <source>
        <dbReference type="Pfam" id="PF08704"/>
    </source>
</evidence>
<proteinExistence type="predicted"/>
<dbReference type="Proteomes" id="UP000784294">
    <property type="component" value="Unassembled WGS sequence"/>
</dbReference>
<reference evidence="2" key="1">
    <citation type="submission" date="2018-11" db="EMBL/GenBank/DDBJ databases">
        <authorList>
            <consortium name="Pathogen Informatics"/>
        </authorList>
    </citation>
    <scope>NUCLEOTIDE SEQUENCE</scope>
</reference>
<sequence>MDTVILAWHRDVVGLGFPIAGDELNPNGADAVVLDIPRPWEVVTNLPNVYNPLSGAF</sequence>
<feature type="domain" description="tRNA (adenine(58)-N(1))-methyltransferase catalytic subunit TRM61 C-terminal" evidence="1">
    <location>
        <begin position="2"/>
        <end position="49"/>
    </location>
</feature>
<dbReference type="InterPro" id="IPR029063">
    <property type="entry name" value="SAM-dependent_MTases_sf"/>
</dbReference>
<keyword evidence="3" id="KW-1185">Reference proteome</keyword>
<gene>
    <name evidence="2" type="ORF">PXEA_LOCUS36068</name>
</gene>
<dbReference type="EMBL" id="CAAALY010275516">
    <property type="protein sequence ID" value="VEL42628.1"/>
    <property type="molecule type" value="Genomic_DNA"/>
</dbReference>
<dbReference type="OrthoDB" id="1925287at2759"/>
<protein>
    <recommendedName>
        <fullName evidence="1">tRNA (adenine(58)-N(1))-methyltransferase catalytic subunit TRM61 C-terminal domain-containing protein</fullName>
    </recommendedName>
</protein>
<name>A0A3S5B0V7_9PLAT</name>
<accession>A0A3S5B0V7</accession>
<evidence type="ECO:0000313" key="3">
    <source>
        <dbReference type="Proteomes" id="UP000784294"/>
    </source>
</evidence>
<dbReference type="Pfam" id="PF08704">
    <property type="entry name" value="GCD14"/>
    <property type="match status" value="1"/>
</dbReference>
<organism evidence="2 3">
    <name type="scientific">Protopolystoma xenopodis</name>
    <dbReference type="NCBI Taxonomy" id="117903"/>
    <lineage>
        <taxon>Eukaryota</taxon>
        <taxon>Metazoa</taxon>
        <taxon>Spiralia</taxon>
        <taxon>Lophotrochozoa</taxon>
        <taxon>Platyhelminthes</taxon>
        <taxon>Monogenea</taxon>
        <taxon>Polyopisthocotylea</taxon>
        <taxon>Polystomatidea</taxon>
        <taxon>Polystomatidae</taxon>
        <taxon>Protopolystoma</taxon>
    </lineage>
</organism>
<dbReference type="Gene3D" id="3.40.50.150">
    <property type="entry name" value="Vaccinia Virus protein VP39"/>
    <property type="match status" value="1"/>
</dbReference>
<dbReference type="InterPro" id="IPR049470">
    <property type="entry name" value="TRM61_C"/>
</dbReference>